<keyword evidence="1" id="KW-0472">Membrane</keyword>
<keyword evidence="1" id="KW-0812">Transmembrane</keyword>
<comment type="caution">
    <text evidence="2">The sequence shown here is derived from an EMBL/GenBank/DDBJ whole genome shotgun (WGS) entry which is preliminary data.</text>
</comment>
<gene>
    <name evidence="2" type="ORF">FMOSSE_LOCUS6908</name>
</gene>
<protein>
    <submittedName>
        <fullName evidence="2">9006_t:CDS:1</fullName>
    </submittedName>
</protein>
<proteinExistence type="predicted"/>
<reference evidence="2" key="1">
    <citation type="submission" date="2021-06" db="EMBL/GenBank/DDBJ databases">
        <authorList>
            <person name="Kallberg Y."/>
            <person name="Tangrot J."/>
            <person name="Rosling A."/>
        </authorList>
    </citation>
    <scope>NUCLEOTIDE SEQUENCE</scope>
    <source>
        <strain evidence="2">87-6 pot B 2015</strain>
    </source>
</reference>
<evidence type="ECO:0000313" key="3">
    <source>
        <dbReference type="Proteomes" id="UP000789375"/>
    </source>
</evidence>
<keyword evidence="1" id="KW-1133">Transmembrane helix</keyword>
<accession>A0A9N9B964</accession>
<feature type="transmembrane region" description="Helical" evidence="1">
    <location>
        <begin position="53"/>
        <end position="71"/>
    </location>
</feature>
<feature type="non-terminal residue" evidence="2">
    <location>
        <position position="77"/>
    </location>
</feature>
<organism evidence="2 3">
    <name type="scientific">Funneliformis mosseae</name>
    <name type="common">Endomycorrhizal fungus</name>
    <name type="synonym">Glomus mosseae</name>
    <dbReference type="NCBI Taxonomy" id="27381"/>
    <lineage>
        <taxon>Eukaryota</taxon>
        <taxon>Fungi</taxon>
        <taxon>Fungi incertae sedis</taxon>
        <taxon>Mucoromycota</taxon>
        <taxon>Glomeromycotina</taxon>
        <taxon>Glomeromycetes</taxon>
        <taxon>Glomerales</taxon>
        <taxon>Glomeraceae</taxon>
        <taxon>Funneliformis</taxon>
    </lineage>
</organism>
<dbReference type="EMBL" id="CAJVPP010001515">
    <property type="protein sequence ID" value="CAG8559976.1"/>
    <property type="molecule type" value="Genomic_DNA"/>
</dbReference>
<dbReference type="AlphaFoldDB" id="A0A9N9B964"/>
<evidence type="ECO:0000256" key="1">
    <source>
        <dbReference type="SAM" id="Phobius"/>
    </source>
</evidence>
<dbReference type="Proteomes" id="UP000789375">
    <property type="component" value="Unassembled WGS sequence"/>
</dbReference>
<keyword evidence="3" id="KW-1185">Reference proteome</keyword>
<sequence>WGLIMGHSEKALLVDMSRVRVSCGVVMEFWLRGINGVSLLLACPMMLSQATVGVINFGVFMGFSYGVLMGYTEKTYN</sequence>
<evidence type="ECO:0000313" key="2">
    <source>
        <dbReference type="EMBL" id="CAG8559976.1"/>
    </source>
</evidence>
<name>A0A9N9B964_FUNMO</name>